<dbReference type="SUPFAM" id="SSF56672">
    <property type="entry name" value="DNA/RNA polymerases"/>
    <property type="match status" value="1"/>
</dbReference>
<dbReference type="InterPro" id="IPR000477">
    <property type="entry name" value="RT_dom"/>
</dbReference>
<evidence type="ECO:0000256" key="8">
    <source>
        <dbReference type="ARBA" id="ARBA00022918"/>
    </source>
</evidence>
<dbReference type="EC" id="3.1.26.4" evidence="2"/>
<evidence type="ECO:0000256" key="1">
    <source>
        <dbReference type="ARBA" id="ARBA00010879"/>
    </source>
</evidence>
<dbReference type="InterPro" id="IPR012337">
    <property type="entry name" value="RNaseH-like_sf"/>
</dbReference>
<evidence type="ECO:0000256" key="7">
    <source>
        <dbReference type="ARBA" id="ARBA00022801"/>
    </source>
</evidence>
<dbReference type="Pfam" id="PF17917">
    <property type="entry name" value="RT_RNaseH"/>
    <property type="match status" value="1"/>
</dbReference>
<evidence type="ECO:0000313" key="14">
    <source>
        <dbReference type="Proteomes" id="UP000008672"/>
    </source>
</evidence>
<evidence type="ECO:0000256" key="10">
    <source>
        <dbReference type="SAM" id="MobiDB-lite"/>
    </source>
</evidence>
<keyword evidence="8" id="KW-0695">RNA-directed DNA polymerase</keyword>
<dbReference type="Pfam" id="PF00665">
    <property type="entry name" value="rve"/>
    <property type="match status" value="1"/>
</dbReference>
<dbReference type="InterPro" id="IPR043502">
    <property type="entry name" value="DNA/RNA_pol_sf"/>
</dbReference>
<keyword evidence="9" id="KW-0863">Zinc-finger</keyword>
<feature type="region of interest" description="Disordered" evidence="10">
    <location>
        <begin position="149"/>
        <end position="182"/>
    </location>
</feature>
<dbReference type="HOGENOM" id="CLU_000384_9_9_1"/>
<dbReference type="InterPro" id="IPR043128">
    <property type="entry name" value="Rev_trsase/Diguanyl_cyclase"/>
</dbReference>
<dbReference type="InterPro" id="IPR036397">
    <property type="entry name" value="RNaseH_sf"/>
</dbReference>
<dbReference type="GeneTree" id="ENSGT00940000166555"/>
<dbReference type="PANTHER" id="PTHR37984">
    <property type="entry name" value="PROTEIN CBG26694"/>
    <property type="match status" value="1"/>
</dbReference>
<keyword evidence="7" id="KW-0378">Hydrolase</keyword>
<dbReference type="GO" id="GO:0008270">
    <property type="term" value="F:zinc ion binding"/>
    <property type="evidence" value="ECO:0007669"/>
    <property type="project" value="UniProtKB-KW"/>
</dbReference>
<feature type="compositionally biased region" description="Low complexity" evidence="10">
    <location>
        <begin position="166"/>
        <end position="178"/>
    </location>
</feature>
<reference evidence="13" key="3">
    <citation type="submission" date="2025-09" db="UniProtKB">
        <authorList>
            <consortium name="Ensembl"/>
        </authorList>
    </citation>
    <scope>IDENTIFICATION</scope>
</reference>
<dbReference type="EMBL" id="AFYH01096058">
    <property type="status" value="NOT_ANNOTATED_CDS"/>
    <property type="molecule type" value="Genomic_DNA"/>
</dbReference>
<dbReference type="PANTHER" id="PTHR37984:SF10">
    <property type="entry name" value="RIBONUCLEASE H"/>
    <property type="match status" value="1"/>
</dbReference>
<keyword evidence="6" id="KW-0255">Endonuclease</keyword>
<organism evidence="13 14">
    <name type="scientific">Latimeria chalumnae</name>
    <name type="common">Coelacanth</name>
    <dbReference type="NCBI Taxonomy" id="7897"/>
    <lineage>
        <taxon>Eukaryota</taxon>
        <taxon>Metazoa</taxon>
        <taxon>Chordata</taxon>
        <taxon>Craniata</taxon>
        <taxon>Vertebrata</taxon>
        <taxon>Euteleostomi</taxon>
        <taxon>Coelacanthiformes</taxon>
        <taxon>Coelacanthidae</taxon>
        <taxon>Latimeria</taxon>
    </lineage>
</organism>
<evidence type="ECO:0000256" key="9">
    <source>
        <dbReference type="PROSITE-ProRule" id="PRU00047"/>
    </source>
</evidence>
<proteinExistence type="inferred from homology"/>
<dbReference type="FunFam" id="3.30.70.270:FF:000020">
    <property type="entry name" value="Transposon Tf2-6 polyprotein-like Protein"/>
    <property type="match status" value="1"/>
</dbReference>
<evidence type="ECO:0000256" key="2">
    <source>
        <dbReference type="ARBA" id="ARBA00012180"/>
    </source>
</evidence>
<protein>
    <recommendedName>
        <fullName evidence="2">ribonuclease H</fullName>
        <ecNumber evidence="2">3.1.26.4</ecNumber>
    </recommendedName>
</protein>
<evidence type="ECO:0000313" key="13">
    <source>
        <dbReference type="Ensembl" id="ENSLACP00000016973.1"/>
    </source>
</evidence>
<evidence type="ECO:0000256" key="3">
    <source>
        <dbReference type="ARBA" id="ARBA00022679"/>
    </source>
</evidence>
<dbReference type="Ensembl" id="ENSLACT00000017093.1">
    <property type="protein sequence ID" value="ENSLACP00000016973.1"/>
    <property type="gene ID" value="ENSLACG00000014947.1"/>
</dbReference>
<dbReference type="Gene3D" id="3.30.420.10">
    <property type="entry name" value="Ribonuclease H-like superfamily/Ribonuclease H"/>
    <property type="match status" value="1"/>
</dbReference>
<keyword evidence="4" id="KW-0548">Nucleotidyltransferase</keyword>
<evidence type="ECO:0000259" key="12">
    <source>
        <dbReference type="PROSITE" id="PS50994"/>
    </source>
</evidence>
<keyword evidence="14" id="KW-1185">Reference proteome</keyword>
<feature type="compositionally biased region" description="Polar residues" evidence="10">
    <location>
        <begin position="156"/>
        <end position="165"/>
    </location>
</feature>
<dbReference type="SUPFAM" id="SSF53098">
    <property type="entry name" value="Ribonuclease H-like"/>
    <property type="match status" value="1"/>
</dbReference>
<comment type="similarity">
    <text evidence="1">Belongs to the beta type-B retroviral polymerase family. HERV class-II K(HML-2) pol subfamily.</text>
</comment>
<dbReference type="InterPro" id="IPR041373">
    <property type="entry name" value="RT_RNaseH"/>
</dbReference>
<feature type="domain" description="CCHC-type" evidence="11">
    <location>
        <begin position="206"/>
        <end position="220"/>
    </location>
</feature>
<dbReference type="Pfam" id="PF00078">
    <property type="entry name" value="RVT_1"/>
    <property type="match status" value="1"/>
</dbReference>
<feature type="domain" description="Integrase catalytic" evidence="12">
    <location>
        <begin position="659"/>
        <end position="810"/>
    </location>
</feature>
<dbReference type="Proteomes" id="UP000008672">
    <property type="component" value="Unassembled WGS sequence"/>
</dbReference>
<dbReference type="GO" id="GO:0003964">
    <property type="term" value="F:RNA-directed DNA polymerase activity"/>
    <property type="evidence" value="ECO:0007669"/>
    <property type="project" value="UniProtKB-KW"/>
</dbReference>
<name>H3B502_LATCH</name>
<keyword evidence="3" id="KW-0808">Transferase</keyword>
<dbReference type="AlphaFoldDB" id="H3B502"/>
<keyword evidence="5" id="KW-0540">Nuclease</keyword>
<reference evidence="13" key="2">
    <citation type="submission" date="2025-08" db="UniProtKB">
        <authorList>
            <consortium name="Ensembl"/>
        </authorList>
    </citation>
    <scope>IDENTIFICATION</scope>
</reference>
<sequence length="889" mass="102310">FDESKENFDSYLEQFEHWLAVKEILDEKRRDVFLPVLEPTVYGLLKSLTAPDMSYTQLIETLSRHYKPKPIPIAEWFWFYCRNQEQGETIANYILALKHLASTCEFGFVCGLRGESYHKQLLLETELTFKSACDIALALELAHKDTKELAGHTESPRQWNELQSMPQQPQGQKKPQPQASSTKPKTPCYWCGGSHQQGTCRFRHERCHGCGKTGHLKRVCQMAARMAQTQYITDTGPETRKEEEPLELFTVYIAQHTMDQILQGLNQVVWFLDDSLVTASTAEEHLAILDQVLARLQQYGVQVNRAKCQFLHEIDSQRLCPTEDKVAVIVNMPAPTNVTELRSFLGLLNYYGRLLANLSTLLQPHHELLQKDAKWNWSLQCGETFQTCKQRLLGSKWLVHYNPEKPLRLACDASPYGMGAVISYVLHSGEEHPIAFNQGPYLQIEREALSIIFGVKKFHKYLYRWKFTLLTDHKPLLAILGPKAAIPTLTVLRMQRWALTLLAYDYDIEYRRSHDHANADALSSVEEDDLAVFQISRIEALLVDCQNIAEGTRRDPVLSKVLTFILNGWPNFTKDPTLRPFFDKKDQLSTDQGSILWGTRVVIPPKYYLYDCHLRISQMKALAHWPGLDQDIQNLVSQCAPCTLVWNQPAAMPLHPWSWATTPWEHIHIDYAKVDKQHFLVVIDVHSKWIEVFPTQVTTTEKTMSLLRHLFASYDLPRDLVSDNGPQFSSQEFKLFLKQDGVRYILSPPYYLASNGAAERAVQTFKKAWIKQSLHSVSANLRLAHFLFTYHNTPHMVTECTPAELFLKQQPCTCLSLLKPDISRTMEKHQLQQLKGRTAFPKQERVMVHDFCHPKHLWIPGVVLETQGPLTYRVHVGDRVVHVQVDHLL</sequence>
<dbReference type="InterPro" id="IPR001584">
    <property type="entry name" value="Integrase_cat-core"/>
</dbReference>
<evidence type="ECO:0000256" key="6">
    <source>
        <dbReference type="ARBA" id="ARBA00022759"/>
    </source>
</evidence>
<dbReference type="GO" id="GO:0004523">
    <property type="term" value="F:RNA-DNA hybrid ribonuclease activity"/>
    <property type="evidence" value="ECO:0007669"/>
    <property type="project" value="UniProtKB-EC"/>
</dbReference>
<accession>H3B502</accession>
<dbReference type="PROSITE" id="PS50994">
    <property type="entry name" value="INTEGRASE"/>
    <property type="match status" value="1"/>
</dbReference>
<keyword evidence="9" id="KW-0862">Zinc</keyword>
<dbReference type="InterPro" id="IPR050951">
    <property type="entry name" value="Retrovirus_Pol_polyprotein"/>
</dbReference>
<dbReference type="GO" id="GO:0003676">
    <property type="term" value="F:nucleic acid binding"/>
    <property type="evidence" value="ECO:0007669"/>
    <property type="project" value="InterPro"/>
</dbReference>
<reference evidence="14" key="1">
    <citation type="submission" date="2011-08" db="EMBL/GenBank/DDBJ databases">
        <title>The draft genome of Latimeria chalumnae.</title>
        <authorList>
            <person name="Di Palma F."/>
            <person name="Alfoldi J."/>
            <person name="Johnson J."/>
            <person name="Berlin A."/>
            <person name="Gnerre S."/>
            <person name="Jaffe D."/>
            <person name="MacCallum I."/>
            <person name="Young S."/>
            <person name="Walker B.J."/>
            <person name="Lander E."/>
            <person name="Lindblad-Toh K."/>
        </authorList>
    </citation>
    <scope>NUCLEOTIDE SEQUENCE [LARGE SCALE GENOMIC DNA]</scope>
    <source>
        <strain evidence="14">Wild caught</strain>
    </source>
</reference>
<evidence type="ECO:0000256" key="4">
    <source>
        <dbReference type="ARBA" id="ARBA00022695"/>
    </source>
</evidence>
<evidence type="ECO:0000259" key="11">
    <source>
        <dbReference type="PROSITE" id="PS50158"/>
    </source>
</evidence>
<dbReference type="InterPro" id="IPR001878">
    <property type="entry name" value="Znf_CCHC"/>
</dbReference>
<evidence type="ECO:0000256" key="5">
    <source>
        <dbReference type="ARBA" id="ARBA00022722"/>
    </source>
</evidence>
<keyword evidence="9" id="KW-0479">Metal-binding</keyword>
<dbReference type="GO" id="GO:0015074">
    <property type="term" value="P:DNA integration"/>
    <property type="evidence" value="ECO:0007669"/>
    <property type="project" value="InterPro"/>
</dbReference>
<dbReference type="Gene3D" id="3.30.70.270">
    <property type="match status" value="2"/>
</dbReference>
<dbReference type="CDD" id="cd09274">
    <property type="entry name" value="RNase_HI_RT_Ty3"/>
    <property type="match status" value="1"/>
</dbReference>
<dbReference type="PROSITE" id="PS50158">
    <property type="entry name" value="ZF_CCHC"/>
    <property type="match status" value="1"/>
</dbReference>